<evidence type="ECO:0000313" key="1">
    <source>
        <dbReference type="EMBL" id="KAH3721881.1"/>
    </source>
</evidence>
<dbReference type="AlphaFoldDB" id="A0A9D4HMI5"/>
<sequence>MKEVFPGQPLVSFTRDFNLQDILVHKKHNRMFFRKTNMSGPCGAQRCVICPYVMTADYFTDPSGR</sequence>
<dbReference type="Proteomes" id="UP000828390">
    <property type="component" value="Unassembled WGS sequence"/>
</dbReference>
<protein>
    <submittedName>
        <fullName evidence="1">Uncharacterized protein</fullName>
    </submittedName>
</protein>
<name>A0A9D4HMI5_DREPO</name>
<evidence type="ECO:0000313" key="2">
    <source>
        <dbReference type="Proteomes" id="UP000828390"/>
    </source>
</evidence>
<proteinExistence type="predicted"/>
<reference evidence="1" key="2">
    <citation type="submission" date="2020-11" db="EMBL/GenBank/DDBJ databases">
        <authorList>
            <person name="McCartney M.A."/>
            <person name="Auch B."/>
            <person name="Kono T."/>
            <person name="Mallez S."/>
            <person name="Becker A."/>
            <person name="Gohl D.M."/>
            <person name="Silverstein K.A.T."/>
            <person name="Koren S."/>
            <person name="Bechman K.B."/>
            <person name="Herman A."/>
            <person name="Abrahante J.E."/>
            <person name="Garbe J."/>
        </authorList>
    </citation>
    <scope>NUCLEOTIDE SEQUENCE</scope>
    <source>
        <strain evidence="1">Duluth1</strain>
        <tissue evidence="1">Whole animal</tissue>
    </source>
</reference>
<accession>A0A9D4HMI5</accession>
<keyword evidence="2" id="KW-1185">Reference proteome</keyword>
<organism evidence="1 2">
    <name type="scientific">Dreissena polymorpha</name>
    <name type="common">Zebra mussel</name>
    <name type="synonym">Mytilus polymorpha</name>
    <dbReference type="NCBI Taxonomy" id="45954"/>
    <lineage>
        <taxon>Eukaryota</taxon>
        <taxon>Metazoa</taxon>
        <taxon>Spiralia</taxon>
        <taxon>Lophotrochozoa</taxon>
        <taxon>Mollusca</taxon>
        <taxon>Bivalvia</taxon>
        <taxon>Autobranchia</taxon>
        <taxon>Heteroconchia</taxon>
        <taxon>Euheterodonta</taxon>
        <taxon>Imparidentia</taxon>
        <taxon>Neoheterodontei</taxon>
        <taxon>Myida</taxon>
        <taxon>Dreissenoidea</taxon>
        <taxon>Dreissenidae</taxon>
        <taxon>Dreissena</taxon>
    </lineage>
</organism>
<dbReference type="EMBL" id="JAIWYP010000013">
    <property type="protein sequence ID" value="KAH3721881.1"/>
    <property type="molecule type" value="Genomic_DNA"/>
</dbReference>
<gene>
    <name evidence="1" type="ORF">DPMN_064830</name>
</gene>
<comment type="caution">
    <text evidence="1">The sequence shown here is derived from an EMBL/GenBank/DDBJ whole genome shotgun (WGS) entry which is preliminary data.</text>
</comment>
<reference evidence="1" key="1">
    <citation type="journal article" date="2019" name="bioRxiv">
        <title>The Genome of the Zebra Mussel, Dreissena polymorpha: A Resource for Invasive Species Research.</title>
        <authorList>
            <person name="McCartney M.A."/>
            <person name="Auch B."/>
            <person name="Kono T."/>
            <person name="Mallez S."/>
            <person name="Zhang Y."/>
            <person name="Obille A."/>
            <person name="Becker A."/>
            <person name="Abrahante J.E."/>
            <person name="Garbe J."/>
            <person name="Badalamenti J.P."/>
            <person name="Herman A."/>
            <person name="Mangelson H."/>
            <person name="Liachko I."/>
            <person name="Sullivan S."/>
            <person name="Sone E.D."/>
            <person name="Koren S."/>
            <person name="Silverstein K.A.T."/>
            <person name="Beckman K.B."/>
            <person name="Gohl D.M."/>
        </authorList>
    </citation>
    <scope>NUCLEOTIDE SEQUENCE</scope>
    <source>
        <strain evidence="1">Duluth1</strain>
        <tissue evidence="1">Whole animal</tissue>
    </source>
</reference>